<comment type="caution">
    <text evidence="3">The sequence shown here is derived from an EMBL/GenBank/DDBJ whole genome shotgun (WGS) entry which is preliminary data.</text>
</comment>
<dbReference type="InterPro" id="IPR056823">
    <property type="entry name" value="TEN-like_YD-shell"/>
</dbReference>
<sequence length="601" mass="64270">YRPVRITQKIDATRSTSTTISYAADFTPSTTTEDADGLAVKTVTTFDSEGRLVTSKRDGVALVTNAYDKRGNVTRTNANLLGADEVMTYDADGRETARGVAMAGGAMVTCRRYNAMGDVVRVWGPAKTSGVSICPVEAAPVAITDTAYDDHHRASRVTRYLAAAEGGNRVTDTVYNADDSVKSVRRAVGTGQEQAYASYTYNANGTVALITDAKGNTTVNLYDGHDRLYRTHYPLEGQPGMGDANNYEQYTWDANGNLVALRKRNGQTVTQGFDALDRLATRTFAGGAGNVQYGYDLRGLKTASQYSDGSHTVTNSYDGLGQLTQTSAAGRTLRYTRDAAGNVTDIAWPDGFHVATTYDSYRRPVQLLENGTASLAKYSYDTLNRRTQVELGNGTRTELAYDAQGGLSTLNHRFTSSTEDWLASLTRNQLGEIRQASVTNSRYAWTPAAASTAYAANALNQYTAAAGKGVMHDANGNLTGDGVWTYGYDLDNRLKTASGAGTNATLAYDPEGRLVRTTVNGVDTTLLYDGQNLAAEYDGAGTLTRRYVFGPGLDAPLVQYEGAGTNARSWVYANQQGSVVALANGNGVTTGGQGYGPFGET</sequence>
<dbReference type="Gene3D" id="2.180.10.10">
    <property type="entry name" value="RHS repeat-associated core"/>
    <property type="match status" value="3"/>
</dbReference>
<feature type="non-terminal residue" evidence="3">
    <location>
        <position position="601"/>
    </location>
</feature>
<feature type="domain" description="Teneurin-like YD-shell" evidence="2">
    <location>
        <begin position="302"/>
        <end position="409"/>
    </location>
</feature>
<dbReference type="Pfam" id="PF05593">
    <property type="entry name" value="RHS_repeat"/>
    <property type="match status" value="1"/>
</dbReference>
<accession>A0A4R8KPK2</accession>
<protein>
    <submittedName>
        <fullName evidence="3">YD repeat-containing protein</fullName>
    </submittedName>
</protein>
<dbReference type="PANTHER" id="PTHR32305:SF15">
    <property type="entry name" value="PROTEIN RHSA-RELATED"/>
    <property type="match status" value="1"/>
</dbReference>
<evidence type="ECO:0000313" key="4">
    <source>
        <dbReference type="Proteomes" id="UP000295509"/>
    </source>
</evidence>
<dbReference type="PANTHER" id="PTHR32305">
    <property type="match status" value="1"/>
</dbReference>
<dbReference type="InterPro" id="IPR050708">
    <property type="entry name" value="T6SS_VgrG/RHS"/>
</dbReference>
<keyword evidence="1" id="KW-0677">Repeat</keyword>
<proteinExistence type="predicted"/>
<dbReference type="InterPro" id="IPR006530">
    <property type="entry name" value="YD"/>
</dbReference>
<gene>
    <name evidence="3" type="ORF">BX592_1571</name>
</gene>
<reference evidence="3 4" key="1">
    <citation type="submission" date="2019-03" db="EMBL/GenBank/DDBJ databases">
        <title>Genomic Encyclopedia of Type Strains, Phase III (KMG-III): the genomes of soil and plant-associated and newly described type strains.</title>
        <authorList>
            <person name="Whitman W."/>
        </authorList>
    </citation>
    <scope>NUCLEOTIDE SEQUENCE [LARGE SCALE GENOMIC DNA]</scope>
    <source>
        <strain evidence="3 4">LMG 29544</strain>
    </source>
</reference>
<dbReference type="InterPro" id="IPR031325">
    <property type="entry name" value="RHS_repeat"/>
</dbReference>
<dbReference type="Pfam" id="PF25023">
    <property type="entry name" value="TEN_YD-shell"/>
    <property type="match status" value="1"/>
</dbReference>
<name>A0A4R8KPK2_9BURK</name>
<evidence type="ECO:0000313" key="3">
    <source>
        <dbReference type="EMBL" id="TDY31228.1"/>
    </source>
</evidence>
<dbReference type="EMBL" id="SORE01000057">
    <property type="protein sequence ID" value="TDY31228.1"/>
    <property type="molecule type" value="Genomic_DNA"/>
</dbReference>
<dbReference type="Proteomes" id="UP000295509">
    <property type="component" value="Unassembled WGS sequence"/>
</dbReference>
<dbReference type="NCBIfam" id="TIGR01643">
    <property type="entry name" value="YD_repeat_2x"/>
    <property type="match status" value="2"/>
</dbReference>
<evidence type="ECO:0000256" key="1">
    <source>
        <dbReference type="ARBA" id="ARBA00022737"/>
    </source>
</evidence>
<keyword evidence="4" id="KW-1185">Reference proteome</keyword>
<dbReference type="AlphaFoldDB" id="A0A4R8KPK2"/>
<evidence type="ECO:0000259" key="2">
    <source>
        <dbReference type="Pfam" id="PF25023"/>
    </source>
</evidence>
<organism evidence="3 4">
    <name type="scientific">Paraburkholderia rhizosphaerae</name>
    <dbReference type="NCBI Taxonomy" id="480658"/>
    <lineage>
        <taxon>Bacteria</taxon>
        <taxon>Pseudomonadati</taxon>
        <taxon>Pseudomonadota</taxon>
        <taxon>Betaproteobacteria</taxon>
        <taxon>Burkholderiales</taxon>
        <taxon>Burkholderiaceae</taxon>
        <taxon>Paraburkholderia</taxon>
    </lineage>
</organism>
<feature type="non-terminal residue" evidence="3">
    <location>
        <position position="1"/>
    </location>
</feature>